<dbReference type="Proteomes" id="UP000054404">
    <property type="component" value="Unassembled WGS sequence"/>
</dbReference>
<dbReference type="EC" id="2.7.1.-" evidence="8"/>
<name>A0A0W1KIC1_9ACTO</name>
<dbReference type="Gene3D" id="3.30.420.40">
    <property type="match status" value="2"/>
</dbReference>
<dbReference type="PANTHER" id="PTHR43095:SF5">
    <property type="entry name" value="XYLULOSE KINASE"/>
    <property type="match status" value="1"/>
</dbReference>
<dbReference type="EMBL" id="LNIZ01000005">
    <property type="protein sequence ID" value="KTF03825.1"/>
    <property type="molecule type" value="Genomic_DNA"/>
</dbReference>
<dbReference type="GO" id="GO:0042732">
    <property type="term" value="P:D-xylose metabolic process"/>
    <property type="evidence" value="ECO:0007669"/>
    <property type="project" value="UniProtKB-KW"/>
</dbReference>
<accession>A0A0W1KIC1</accession>
<evidence type="ECO:0000313" key="8">
    <source>
        <dbReference type="EMBL" id="MDK8602150.1"/>
    </source>
</evidence>
<feature type="domain" description="Carbohydrate kinase FGGY C-terminal" evidence="6">
    <location>
        <begin position="262"/>
        <end position="450"/>
    </location>
</feature>
<dbReference type="Pfam" id="PF00370">
    <property type="entry name" value="FGGY_N"/>
    <property type="match status" value="1"/>
</dbReference>
<dbReference type="AlphaFoldDB" id="A0A0W1KIC1"/>
<dbReference type="InterPro" id="IPR050406">
    <property type="entry name" value="FGGY_Carb_Kinase"/>
</dbReference>
<organism evidence="7 9">
    <name type="scientific">Trueperella bernardiae</name>
    <dbReference type="NCBI Taxonomy" id="59561"/>
    <lineage>
        <taxon>Bacteria</taxon>
        <taxon>Bacillati</taxon>
        <taxon>Actinomycetota</taxon>
        <taxon>Actinomycetes</taxon>
        <taxon>Actinomycetales</taxon>
        <taxon>Actinomycetaceae</taxon>
        <taxon>Trueperella</taxon>
    </lineage>
</organism>
<keyword evidence="3 7" id="KW-0808">Transferase</keyword>
<dbReference type="EC" id="2.7.1.17" evidence="7"/>
<gene>
    <name evidence="7" type="primary">xylB_2</name>
    <name evidence="7" type="ORF">AQZ59_01153</name>
    <name evidence="8" type="ORF">QP858_06740</name>
</gene>
<evidence type="ECO:0000259" key="6">
    <source>
        <dbReference type="Pfam" id="PF02782"/>
    </source>
</evidence>
<comment type="similarity">
    <text evidence="1">Belongs to the FGGY kinase family.</text>
</comment>
<dbReference type="PANTHER" id="PTHR43095">
    <property type="entry name" value="SUGAR KINASE"/>
    <property type="match status" value="1"/>
</dbReference>
<dbReference type="InterPro" id="IPR018485">
    <property type="entry name" value="FGGY_C"/>
</dbReference>
<keyword evidence="2" id="KW-0859">Xylose metabolism</keyword>
<evidence type="ECO:0000256" key="4">
    <source>
        <dbReference type="ARBA" id="ARBA00022777"/>
    </source>
</evidence>
<dbReference type="InterPro" id="IPR043129">
    <property type="entry name" value="ATPase_NBD"/>
</dbReference>
<keyword evidence="4 7" id="KW-0418">Kinase</keyword>
<dbReference type="SUPFAM" id="SSF53067">
    <property type="entry name" value="Actin-like ATPase domain"/>
    <property type="match status" value="2"/>
</dbReference>
<reference evidence="8" key="2">
    <citation type="submission" date="2023-05" db="EMBL/GenBank/DDBJ databases">
        <title>Genomic Catalog of Human Bladder Bacteria.</title>
        <authorList>
            <person name="Du J."/>
        </authorList>
    </citation>
    <scope>NUCLEOTIDE SEQUENCE</scope>
    <source>
        <strain evidence="8">UMB1304A</strain>
    </source>
</reference>
<dbReference type="PATRIC" id="fig|59561.3.peg.1146"/>
<proteinExistence type="inferred from homology"/>
<dbReference type="Proteomes" id="UP001225576">
    <property type="component" value="Unassembled WGS sequence"/>
</dbReference>
<evidence type="ECO:0000313" key="7">
    <source>
        <dbReference type="EMBL" id="KTF03825.1"/>
    </source>
</evidence>
<dbReference type="RefSeq" id="WP_062613711.1">
    <property type="nucleotide sequence ID" value="NZ_CAUPHE010000026.1"/>
</dbReference>
<dbReference type="InterPro" id="IPR018484">
    <property type="entry name" value="FGGY_N"/>
</dbReference>
<reference evidence="7 9" key="1">
    <citation type="submission" date="2015-11" db="EMBL/GenBank/DDBJ databases">
        <title>Draft Genome Sequence of the Type Strain Trueperella bernardiae LCDC 89-0504T, Isolated from Blood Culture.</title>
        <authorList>
            <person name="Bernier A.-M."/>
            <person name="Bernard K."/>
        </authorList>
    </citation>
    <scope>NUCLEOTIDE SEQUENCE [LARGE SCALE GENOMIC DNA]</scope>
    <source>
        <strain evidence="7 9">LCDC 89-0504</strain>
    </source>
</reference>
<evidence type="ECO:0000259" key="5">
    <source>
        <dbReference type="Pfam" id="PF00370"/>
    </source>
</evidence>
<keyword evidence="2" id="KW-0119">Carbohydrate metabolism</keyword>
<dbReference type="GO" id="GO:0004856">
    <property type="term" value="F:D-xylulokinase activity"/>
    <property type="evidence" value="ECO:0007669"/>
    <property type="project" value="UniProtKB-EC"/>
</dbReference>
<evidence type="ECO:0000313" key="9">
    <source>
        <dbReference type="Proteomes" id="UP000054404"/>
    </source>
</evidence>
<dbReference type="InterPro" id="IPR000577">
    <property type="entry name" value="Carb_kinase_FGGY"/>
</dbReference>
<dbReference type="CDD" id="cd07779">
    <property type="entry name" value="ASKHA_NBD_FGGY_YgcE-like"/>
    <property type="match status" value="1"/>
</dbReference>
<dbReference type="EMBL" id="JASPDQ010000015">
    <property type="protein sequence ID" value="MDK8602150.1"/>
    <property type="molecule type" value="Genomic_DNA"/>
</dbReference>
<evidence type="ECO:0000256" key="3">
    <source>
        <dbReference type="ARBA" id="ARBA00022679"/>
    </source>
</evidence>
<comment type="caution">
    <text evidence="7">The sequence shown here is derived from an EMBL/GenBank/DDBJ whole genome shotgun (WGS) entry which is preliminary data.</text>
</comment>
<feature type="domain" description="Carbohydrate kinase FGGY N-terminal" evidence="5">
    <location>
        <begin position="12"/>
        <end position="252"/>
    </location>
</feature>
<keyword evidence="9" id="KW-1185">Reference proteome</keyword>
<dbReference type="Pfam" id="PF02782">
    <property type="entry name" value="FGGY_C"/>
    <property type="match status" value="1"/>
</dbReference>
<dbReference type="OrthoDB" id="9805576at2"/>
<dbReference type="PIRSF" id="PIRSF000538">
    <property type="entry name" value="GlpK"/>
    <property type="match status" value="1"/>
</dbReference>
<dbReference type="STRING" id="59561.AQZ59_01153"/>
<protein>
    <submittedName>
        <fullName evidence="8">FGGY-family carbohydrate kinase</fullName>
        <ecNumber evidence="8">2.7.1.-</ecNumber>
    </submittedName>
    <submittedName>
        <fullName evidence="7">Xylulose kinase</fullName>
        <ecNumber evidence="7">2.7.1.17</ecNumber>
    </submittedName>
</protein>
<evidence type="ECO:0000256" key="1">
    <source>
        <dbReference type="ARBA" id="ARBA00009156"/>
    </source>
</evidence>
<evidence type="ECO:0000256" key="2">
    <source>
        <dbReference type="ARBA" id="ARBA00022629"/>
    </source>
</evidence>
<sequence length="521" mass="56109">MTKLNAADGPLVIAVDSSTTSSKAIVVDVEGNVIALGKREIPLRTPHQGFGEHDPEHWWSSTNAAIAEAVASLSMADRGRIAAIGITHQRESFAPFTADGTPLRNGILWLDIRAADQIQKYGTPEIHQLSGKPADVTPAIYKMAWVKEHEPELWASADKIVDVHGYLVYCLTGEWKSSVTSADSLGLFDIEKLDFSDKLMDIAGVTRDQMATLHKPGEVIGYVKKDIREFWGLFQEVPVISGLGDGQAAGVGAAAVDPDVAYLNMGTAVNAGVTATDYQYGQVFRTLAGGIPDTYVLEVLQSSGAFLATWFRKQFGNPALNGGPDPELEAAAAARPVGSGGLVTLPYWNAVQSPYWEPIARGAVVGWRGTHGRGSMYRSLLEAIAMEMARSLNALQEATGTKLTTVRAMGGGIRSQLWRQIMTDAIGLPMTACKEDEISALGAGIVAMSATGVFGDNSIATAAKHMAQFTDSTEPNEENHKIYAELADIQGRLYADLKETNDQLHEFARRYPDAEVSNEEE</sequence>